<feature type="domain" description="B12-binding" evidence="6">
    <location>
        <begin position="5"/>
        <end position="142"/>
    </location>
</feature>
<dbReference type="PROSITE" id="PS51332">
    <property type="entry name" value="B12_BINDING"/>
    <property type="match status" value="1"/>
</dbReference>
<evidence type="ECO:0000259" key="6">
    <source>
        <dbReference type="PROSITE" id="PS51332"/>
    </source>
</evidence>
<sequence length="571" mass="63892">MHRRHLSPVLLLGAGTGEATCGILYLAGYLRRNGIEAFVRLYDGDDSQEEVTRSLEALVARVRPRLVGISLKWFHHVHRALLLARTLRQIDPSIRIVVGGNTASYWWRELSAYDCIDHIVLGDGELPLLALCQGEPSPPNCVTRAADGTPKRLPLTYVQGATNSEDVYYSHFNDIFLSHQDRHAFSGWVAPGKGCGENCLYCGGARGNQKAAFGRAKPFLRSEESVRRDHQEISPRTWQLRYDFSGSSAEFLQSTWAGVDLSRHSCTYFLWGVARIELIDALAQTFERVHMVLDIGCFSEQQRHEQMRRGLLKPCASDRELFELIDRCRRHPNLDIEISGIAGLPFASAATLEEEVRLVERVIRLDCVVGYQRLEAQPGALATEHPARFDMVTEARTFTEFLEYFEQRAPGEATVPMLRFRDTALEEAVQRTSEHVDALAWEHRESRRRIAVNGRTRLLNTAPSTLQFKLGDWLGPHRVPAKVAQEQVTVVRSIDGTGIVCAPSVSPRRFTDPTLDQGKDGQILLTALAAFERPTTVASAVAQLGTKVKLDPGSAHEVIEHLIDGRFLQLA</sequence>
<dbReference type="InterPro" id="IPR006638">
    <property type="entry name" value="Elp3/MiaA/NifB-like_rSAM"/>
</dbReference>
<evidence type="ECO:0000256" key="1">
    <source>
        <dbReference type="ARBA" id="ARBA00001966"/>
    </source>
</evidence>
<dbReference type="PANTHER" id="PTHR43409">
    <property type="entry name" value="ANAEROBIC MAGNESIUM-PROTOPORPHYRIN IX MONOMETHYL ESTER CYCLASE-RELATED"/>
    <property type="match status" value="1"/>
</dbReference>
<evidence type="ECO:0000313" key="8">
    <source>
        <dbReference type="Proteomes" id="UP000001351"/>
    </source>
</evidence>
<dbReference type="GO" id="GO:0031419">
    <property type="term" value="F:cobalamin binding"/>
    <property type="evidence" value="ECO:0007669"/>
    <property type="project" value="InterPro"/>
</dbReference>
<dbReference type="RefSeq" id="WP_013375413.1">
    <property type="nucleotide sequence ID" value="NC_014623.1"/>
</dbReference>
<dbReference type="InterPro" id="IPR006158">
    <property type="entry name" value="Cobalamin-bd"/>
</dbReference>
<dbReference type="KEGG" id="sur:STAUR_2752"/>
<dbReference type="SFLD" id="SFLDG01082">
    <property type="entry name" value="B12-binding_domain_containing"/>
    <property type="match status" value="1"/>
</dbReference>
<dbReference type="InterPro" id="IPR051198">
    <property type="entry name" value="BchE-like"/>
</dbReference>
<dbReference type="GO" id="GO:0046872">
    <property type="term" value="F:metal ion binding"/>
    <property type="evidence" value="ECO:0007669"/>
    <property type="project" value="UniProtKB-KW"/>
</dbReference>
<name>E3FMF7_STIAD</name>
<proteinExistence type="predicted"/>
<dbReference type="Pfam" id="PF02310">
    <property type="entry name" value="B12-binding"/>
    <property type="match status" value="1"/>
</dbReference>
<dbReference type="AlphaFoldDB" id="E3FMF7"/>
<reference evidence="7 8" key="1">
    <citation type="journal article" date="2011" name="Mol. Biol. Evol.">
        <title>Comparative genomic analysis of fruiting body formation in Myxococcales.</title>
        <authorList>
            <person name="Huntley S."/>
            <person name="Hamann N."/>
            <person name="Wegener-Feldbrugge S."/>
            <person name="Treuner-Lange A."/>
            <person name="Kube M."/>
            <person name="Reinhardt R."/>
            <person name="Klages S."/>
            <person name="Muller R."/>
            <person name="Ronning C.M."/>
            <person name="Nierman W.C."/>
            <person name="Sogaard-Andersen L."/>
        </authorList>
    </citation>
    <scope>NUCLEOTIDE SEQUENCE [LARGE SCALE GENOMIC DNA]</scope>
    <source>
        <strain evidence="7 8">DW4/3-1</strain>
    </source>
</reference>
<dbReference type="EMBL" id="CP002271">
    <property type="protein sequence ID" value="ADO70550.1"/>
    <property type="molecule type" value="Genomic_DNA"/>
</dbReference>
<dbReference type="Gene3D" id="3.40.50.280">
    <property type="entry name" value="Cobalamin-binding domain"/>
    <property type="match status" value="1"/>
</dbReference>
<accession>E3FMF7</accession>
<dbReference type="CDD" id="cd02068">
    <property type="entry name" value="radical_SAM_B12_BD"/>
    <property type="match status" value="1"/>
</dbReference>
<keyword evidence="8" id="KW-1185">Reference proteome</keyword>
<dbReference type="GO" id="GO:0003824">
    <property type="term" value="F:catalytic activity"/>
    <property type="evidence" value="ECO:0007669"/>
    <property type="project" value="InterPro"/>
</dbReference>
<keyword evidence="5" id="KW-0411">Iron-sulfur</keyword>
<keyword evidence="4" id="KW-0408">Iron</keyword>
<gene>
    <name evidence="7" type="ordered locus">STAUR_2752</name>
</gene>
<dbReference type="Proteomes" id="UP000001351">
    <property type="component" value="Chromosome"/>
</dbReference>
<dbReference type="STRING" id="378806.STAUR_2752"/>
<protein>
    <submittedName>
        <fullName evidence="7">B12 binding domain protein</fullName>
    </submittedName>
</protein>
<evidence type="ECO:0000313" key="7">
    <source>
        <dbReference type="EMBL" id="ADO70550.1"/>
    </source>
</evidence>
<evidence type="ECO:0000256" key="3">
    <source>
        <dbReference type="ARBA" id="ARBA00022723"/>
    </source>
</evidence>
<dbReference type="PANTHER" id="PTHR43409:SF7">
    <property type="entry name" value="BLL1977 PROTEIN"/>
    <property type="match status" value="1"/>
</dbReference>
<evidence type="ECO:0000256" key="4">
    <source>
        <dbReference type="ARBA" id="ARBA00023004"/>
    </source>
</evidence>
<dbReference type="OrthoDB" id="9762608at2"/>
<evidence type="ECO:0000256" key="2">
    <source>
        <dbReference type="ARBA" id="ARBA00022691"/>
    </source>
</evidence>
<dbReference type="SMART" id="SM00729">
    <property type="entry name" value="Elp3"/>
    <property type="match status" value="1"/>
</dbReference>
<dbReference type="InterPro" id="IPR007197">
    <property type="entry name" value="rSAM"/>
</dbReference>
<keyword evidence="3" id="KW-0479">Metal-binding</keyword>
<keyword evidence="2" id="KW-0949">S-adenosyl-L-methionine</keyword>
<dbReference type="GO" id="GO:0051536">
    <property type="term" value="F:iron-sulfur cluster binding"/>
    <property type="evidence" value="ECO:0007669"/>
    <property type="project" value="UniProtKB-KW"/>
</dbReference>
<evidence type="ECO:0000256" key="5">
    <source>
        <dbReference type="ARBA" id="ARBA00023014"/>
    </source>
</evidence>
<comment type="cofactor">
    <cofactor evidence="1">
        <name>[4Fe-4S] cluster</name>
        <dbReference type="ChEBI" id="CHEBI:49883"/>
    </cofactor>
</comment>
<organism evidence="7 8">
    <name type="scientific">Stigmatella aurantiaca (strain DW4/3-1)</name>
    <dbReference type="NCBI Taxonomy" id="378806"/>
    <lineage>
        <taxon>Bacteria</taxon>
        <taxon>Pseudomonadati</taxon>
        <taxon>Myxococcota</taxon>
        <taxon>Myxococcia</taxon>
        <taxon>Myxococcales</taxon>
        <taxon>Cystobacterineae</taxon>
        <taxon>Archangiaceae</taxon>
        <taxon>Stigmatella</taxon>
    </lineage>
</organism>
<dbReference type="eggNOG" id="COG1032">
    <property type="taxonomic scope" value="Bacteria"/>
</dbReference>
<dbReference type="HOGENOM" id="CLU_476342_0_0_7"/>
<dbReference type="SFLD" id="SFLDS00029">
    <property type="entry name" value="Radical_SAM"/>
    <property type="match status" value="1"/>
</dbReference>